<dbReference type="Pfam" id="PF13360">
    <property type="entry name" value="PQQ_2"/>
    <property type="match status" value="2"/>
</dbReference>
<comment type="caution">
    <text evidence="3">The sequence shown here is derived from an EMBL/GenBank/DDBJ whole genome shotgun (WGS) entry which is preliminary data.</text>
</comment>
<organism evidence="3 4">
    <name type="scientific">Alienimonas chondri</name>
    <dbReference type="NCBI Taxonomy" id="2681879"/>
    <lineage>
        <taxon>Bacteria</taxon>
        <taxon>Pseudomonadati</taxon>
        <taxon>Planctomycetota</taxon>
        <taxon>Planctomycetia</taxon>
        <taxon>Planctomycetales</taxon>
        <taxon>Planctomycetaceae</taxon>
        <taxon>Alienimonas</taxon>
    </lineage>
</organism>
<accession>A0ABX1VHW5</accession>
<feature type="domain" description="Pyrrolo-quinoline quinone repeat" evidence="2">
    <location>
        <begin position="117"/>
        <end position="312"/>
    </location>
</feature>
<reference evidence="3 4" key="1">
    <citation type="journal article" date="2020" name="Syst. Appl. Microbiol.">
        <title>Alienimonas chondri sp. nov., a novel planctomycete isolated from the biofilm of the red alga Chondrus crispus.</title>
        <authorList>
            <person name="Vitorino I."/>
            <person name="Albuquerque L."/>
            <person name="Wiegand S."/>
            <person name="Kallscheuer N."/>
            <person name="da Costa M.S."/>
            <person name="Lobo-da-Cunha A."/>
            <person name="Jogler C."/>
            <person name="Lage O.M."/>
        </authorList>
    </citation>
    <scope>NUCLEOTIDE SEQUENCE [LARGE SCALE GENOMIC DNA]</scope>
    <source>
        <strain evidence="3 4">LzC2</strain>
    </source>
</reference>
<dbReference type="InterPro" id="IPR002372">
    <property type="entry name" value="PQQ_rpt_dom"/>
</dbReference>
<keyword evidence="1" id="KW-0732">Signal</keyword>
<feature type="domain" description="Pyrrolo-quinoline quinone repeat" evidence="2">
    <location>
        <begin position="347"/>
        <end position="420"/>
    </location>
</feature>
<dbReference type="EMBL" id="WTPX01000152">
    <property type="protein sequence ID" value="NNJ27427.1"/>
    <property type="molecule type" value="Genomic_DNA"/>
</dbReference>
<sequence length="780" mass="84269">MFPPHEPPMIARLVPLLFLTAGFSVVQTFAPAAAAEDWAYWRGPEGTGVSRETGLIDDWNPGYGDAEAKNLLWTSEVGGRATPAIFDGRAYLNTRTEADVRKPDELIDARQMTLCWDMETGKELWRDEFPVAQTDIPSNRVGWASPTVDEETGNVFVHTVDGGLICYSPKGERLWEVQMYELLGHISGYGGRTTTPLIDEDRVIVSFIANADYALGAPPPKQRFYAFDVRTGDVLWASTPGGPAEDTIYTNPVVAVIGGVRQIISGNADGGIWSIASRTGEPLWGYRMSKRGLNASPVVGPDGLVYITHGEDNIDTTEGGLGRVQCLDPTLGTDELASGDLTDNPKASVWRENGTKAGYTGAVLQDDMLYVVTDLGKLNAYDAQTGERLWAFTIGTVGKGSPVWADGKIYVMENAGRVWILKPSREGCEVLSEVVLEADTVSGPDETTASPAISDGRILLVARDRSYCIGKPDAAKTMVEIPALPVEAAAEGPPAAIRIVPALVSLKPGDTREFEVRAYNATGQFLKTVSDAKFSVTKPFDGLSVDKMTAKVEGGPSLPADGVITATLGDLSSAAQVRFYPPLPWKYDFNDVPTEGRASFPAWVGAAGKFQAVEKGGSTALLMAGGEKALGKPSFDVWVGPPTLTDYIVQADFMVEGRRRLASVGVTNEKYSLISKANRLRLEIQSWQAHLRLQADMKYEMEPGKWYTLKMAVDQTAPSDADPDGSAVVKGKIWPRGEEEPAEWTLTVEDPHPTPSGAAGIYAYRLADSYLDNFAVLPAE</sequence>
<dbReference type="PANTHER" id="PTHR34512:SF30">
    <property type="entry name" value="OUTER MEMBRANE PROTEIN ASSEMBLY FACTOR BAMB"/>
    <property type="match status" value="1"/>
</dbReference>
<dbReference type="InterPro" id="IPR018391">
    <property type="entry name" value="PQQ_b-propeller_rpt"/>
</dbReference>
<feature type="chain" id="PRO_5046521956" evidence="1">
    <location>
        <begin position="35"/>
        <end position="780"/>
    </location>
</feature>
<dbReference type="Gene3D" id="2.130.10.10">
    <property type="entry name" value="YVTN repeat-like/Quinoprotein amine dehydrogenase"/>
    <property type="match status" value="2"/>
</dbReference>
<dbReference type="Proteomes" id="UP000609651">
    <property type="component" value="Unassembled WGS sequence"/>
</dbReference>
<evidence type="ECO:0000256" key="1">
    <source>
        <dbReference type="SAM" id="SignalP"/>
    </source>
</evidence>
<keyword evidence="4" id="KW-1185">Reference proteome</keyword>
<evidence type="ECO:0000313" key="4">
    <source>
        <dbReference type="Proteomes" id="UP000609651"/>
    </source>
</evidence>
<dbReference type="PANTHER" id="PTHR34512">
    <property type="entry name" value="CELL SURFACE PROTEIN"/>
    <property type="match status" value="1"/>
</dbReference>
<dbReference type="InterPro" id="IPR015943">
    <property type="entry name" value="WD40/YVTN_repeat-like_dom_sf"/>
</dbReference>
<protein>
    <submittedName>
        <fullName evidence="3">Outer membrane protein assembly factor BamB</fullName>
    </submittedName>
</protein>
<dbReference type="InterPro" id="IPR011047">
    <property type="entry name" value="Quinoprotein_ADH-like_sf"/>
</dbReference>
<name>A0ABX1VHW5_9PLAN</name>
<feature type="signal peptide" evidence="1">
    <location>
        <begin position="1"/>
        <end position="34"/>
    </location>
</feature>
<dbReference type="SUPFAM" id="SSF50998">
    <property type="entry name" value="Quinoprotein alcohol dehydrogenase-like"/>
    <property type="match status" value="1"/>
</dbReference>
<evidence type="ECO:0000259" key="2">
    <source>
        <dbReference type="Pfam" id="PF13360"/>
    </source>
</evidence>
<evidence type="ECO:0000313" key="3">
    <source>
        <dbReference type="EMBL" id="NNJ27427.1"/>
    </source>
</evidence>
<dbReference type="SMART" id="SM00564">
    <property type="entry name" value="PQQ"/>
    <property type="match status" value="4"/>
</dbReference>
<proteinExistence type="predicted"/>
<gene>
    <name evidence="3" type="primary">bamB_17</name>
    <name evidence="3" type="ORF">LzC2_35300</name>
</gene>